<comment type="caution">
    <text evidence="2">The sequence shown here is derived from an EMBL/GenBank/DDBJ whole genome shotgun (WGS) entry which is preliminary data.</text>
</comment>
<dbReference type="RefSeq" id="WP_051462269.1">
    <property type="nucleotide sequence ID" value="NZ_CAWLWS010000002.1"/>
</dbReference>
<gene>
    <name evidence="2" type="ORF">XSR1_100081</name>
</gene>
<dbReference type="EMBL" id="CBXF010000002">
    <property type="protein sequence ID" value="CDL81035.1"/>
    <property type="molecule type" value="Genomic_DNA"/>
</dbReference>
<reference evidence="2" key="1">
    <citation type="submission" date="2013-11" db="EMBL/GenBank/DDBJ databases">
        <title>Draft genome sequence and annotation of the entomopathogenic bacteria, Xenorhabdus cabanillasi strain JM26 and Xenorhabdus szentirmai strain DSM 16338.</title>
        <authorList>
            <person name="Gualtieri M."/>
            <person name="Ogier J.C."/>
            <person name="Pages S."/>
            <person name="Givaudan A."/>
            <person name="Gaudriault S."/>
        </authorList>
    </citation>
    <scope>NUCLEOTIDE SEQUENCE [LARGE SCALE GENOMIC DNA]</scope>
    <source>
        <strain evidence="2">DSM 16338</strain>
    </source>
</reference>
<feature type="domain" description="NadR/Ttd14 AAA" evidence="1">
    <location>
        <begin position="9"/>
        <end position="95"/>
    </location>
</feature>
<evidence type="ECO:0000259" key="1">
    <source>
        <dbReference type="Pfam" id="PF13521"/>
    </source>
</evidence>
<dbReference type="InterPro" id="IPR027417">
    <property type="entry name" value="P-loop_NTPase"/>
</dbReference>
<protein>
    <recommendedName>
        <fullName evidence="1">NadR/Ttd14 AAA domain-containing protein</fullName>
    </recommendedName>
</protein>
<evidence type="ECO:0000313" key="2">
    <source>
        <dbReference type="EMBL" id="CDL81035.1"/>
    </source>
</evidence>
<dbReference type="OrthoDB" id="7351510at2"/>
<accession>W1IV03</accession>
<name>W1IV03_9GAMM</name>
<dbReference type="Gene3D" id="3.40.50.300">
    <property type="entry name" value="P-loop containing nucleotide triphosphate hydrolases"/>
    <property type="match status" value="1"/>
</dbReference>
<keyword evidence="3" id="KW-1185">Reference proteome</keyword>
<dbReference type="STRING" id="1427518.XSR1_100081"/>
<dbReference type="SUPFAM" id="SSF52540">
    <property type="entry name" value="P-loop containing nucleoside triphosphate hydrolases"/>
    <property type="match status" value="1"/>
</dbReference>
<proteinExistence type="predicted"/>
<dbReference type="Proteomes" id="UP000019202">
    <property type="component" value="Unassembled WGS sequence"/>
</dbReference>
<dbReference type="AlphaFoldDB" id="W1IV03"/>
<organism evidence="2 3">
    <name type="scientific">Xenorhabdus szentirmaii DSM 16338</name>
    <dbReference type="NCBI Taxonomy" id="1427518"/>
    <lineage>
        <taxon>Bacteria</taxon>
        <taxon>Pseudomonadati</taxon>
        <taxon>Pseudomonadota</taxon>
        <taxon>Gammaproteobacteria</taxon>
        <taxon>Enterobacterales</taxon>
        <taxon>Morganellaceae</taxon>
        <taxon>Xenorhabdus</taxon>
    </lineage>
</organism>
<sequence>MNHQFRLGLCGAQGSGKTTLAKAFSEQTDVPYFDSGVRHILKCNGFDCRAEMTLPEYFRMQKTVCKELIASYPTESFVTDRTPIDVMAYTLAYVPPTISTDTKEGHDIEFALIDIISESRLATEKHFSNIVMARGTFVSGQTDTRTDRASVHLGYRLKIESLIEGEMRRFSEFTNTAGVVFQAIPSHIQNLSKRVDSLIGVYEKHIDSYGYETIASH</sequence>
<dbReference type="InterPro" id="IPR038727">
    <property type="entry name" value="NadR/Ttd14_AAA_dom"/>
</dbReference>
<dbReference type="Pfam" id="PF13521">
    <property type="entry name" value="AAA_28"/>
    <property type="match status" value="1"/>
</dbReference>
<evidence type="ECO:0000313" key="3">
    <source>
        <dbReference type="Proteomes" id="UP000019202"/>
    </source>
</evidence>